<protein>
    <submittedName>
        <fullName evidence="3">Uncharacterized protein</fullName>
    </submittedName>
</protein>
<evidence type="ECO:0000256" key="1">
    <source>
        <dbReference type="SAM" id="MobiDB-lite"/>
    </source>
</evidence>
<keyword evidence="4" id="KW-1185">Reference proteome</keyword>
<evidence type="ECO:0000313" key="4">
    <source>
        <dbReference type="Proteomes" id="UP001499974"/>
    </source>
</evidence>
<reference evidence="4" key="1">
    <citation type="journal article" date="2019" name="Int. J. Syst. Evol. Microbiol.">
        <title>The Global Catalogue of Microorganisms (GCM) 10K type strain sequencing project: providing services to taxonomists for standard genome sequencing and annotation.</title>
        <authorList>
            <consortium name="The Broad Institute Genomics Platform"/>
            <consortium name="The Broad Institute Genome Sequencing Center for Infectious Disease"/>
            <person name="Wu L."/>
            <person name="Ma J."/>
        </authorList>
    </citation>
    <scope>NUCLEOTIDE SEQUENCE [LARGE SCALE GENOMIC DNA]</scope>
    <source>
        <strain evidence="4">JCM 18531</strain>
    </source>
</reference>
<comment type="caution">
    <text evidence="3">The sequence shown here is derived from an EMBL/GenBank/DDBJ whole genome shotgun (WGS) entry which is preliminary data.</text>
</comment>
<proteinExistence type="predicted"/>
<sequence>MSVDIEEILGRELRQVADGVRVPPLPALPREAPRSPSRHWQALLVAAVVLLVVGCAVAIEAISGGSHELDPAPPPPKHGQVESDVPIPRTAPRAPYVLGQKLYVDGKRVPGDWWSVQSGPGGWLAHRAGDTWWWGKSSEAHPIEEDLIGSTAISPNGRYVGEVLGWTDEGDLTGFDTRPGGEGMGATPIELGDPAAGDPVYVRGVTDDGRVIAQGAASAVLWLPWLDGSTVDLTKTAPGQVVVASTAAGLVVTDGAEGAPYLATISDAGVITKTGDVPANDSLVISPGAQSMAWTPPGTLGGEVAEVPSLEAQRLDGSGRVTLRPPTGWGFRVESWAWEDDDYLVSPVVGDGGDGGAVERLVRCSIEAARCVLIDAP</sequence>
<keyword evidence="2" id="KW-0472">Membrane</keyword>
<dbReference type="Proteomes" id="UP001499974">
    <property type="component" value="Unassembled WGS sequence"/>
</dbReference>
<keyword evidence="2" id="KW-1133">Transmembrane helix</keyword>
<dbReference type="EMBL" id="BAABKM010000001">
    <property type="protein sequence ID" value="GAA4691974.1"/>
    <property type="molecule type" value="Genomic_DNA"/>
</dbReference>
<organism evidence="3 4">
    <name type="scientific">Nocardioides conyzicola</name>
    <dbReference type="NCBI Taxonomy" id="1651781"/>
    <lineage>
        <taxon>Bacteria</taxon>
        <taxon>Bacillati</taxon>
        <taxon>Actinomycetota</taxon>
        <taxon>Actinomycetes</taxon>
        <taxon>Propionibacteriales</taxon>
        <taxon>Nocardioidaceae</taxon>
        <taxon>Nocardioides</taxon>
    </lineage>
</organism>
<dbReference type="RefSeq" id="WP_345518612.1">
    <property type="nucleotide sequence ID" value="NZ_BAABKM010000001.1"/>
</dbReference>
<evidence type="ECO:0000256" key="2">
    <source>
        <dbReference type="SAM" id="Phobius"/>
    </source>
</evidence>
<gene>
    <name evidence="3" type="ORF">GCM10023349_03570</name>
</gene>
<accession>A0ABP8WPX2</accession>
<keyword evidence="2" id="KW-0812">Transmembrane</keyword>
<name>A0ABP8WPX2_9ACTN</name>
<evidence type="ECO:0000313" key="3">
    <source>
        <dbReference type="EMBL" id="GAA4691974.1"/>
    </source>
</evidence>
<feature type="transmembrane region" description="Helical" evidence="2">
    <location>
        <begin position="40"/>
        <end position="59"/>
    </location>
</feature>
<feature type="region of interest" description="Disordered" evidence="1">
    <location>
        <begin position="68"/>
        <end position="90"/>
    </location>
</feature>